<dbReference type="RefSeq" id="WP_127887425.1">
    <property type="nucleotide sequence ID" value="NZ_CP028137.1"/>
</dbReference>
<evidence type="ECO:0000313" key="3">
    <source>
        <dbReference type="Proteomes" id="UP000285317"/>
    </source>
</evidence>
<gene>
    <name evidence="2" type="ORF">C1I64_12555</name>
</gene>
<evidence type="ECO:0000313" key="2">
    <source>
        <dbReference type="EMBL" id="AZZ52789.1"/>
    </source>
</evidence>
<evidence type="ECO:0000256" key="1">
    <source>
        <dbReference type="SAM" id="Phobius"/>
    </source>
</evidence>
<name>A0A3T0T2J6_9MICO</name>
<keyword evidence="1" id="KW-0812">Transmembrane</keyword>
<feature type="transmembrane region" description="Helical" evidence="1">
    <location>
        <begin position="86"/>
        <end position="106"/>
    </location>
</feature>
<dbReference type="KEGG" id="rfs:C1I64_12555"/>
<dbReference type="Proteomes" id="UP000285317">
    <property type="component" value="Chromosome"/>
</dbReference>
<organism evidence="2 3">
    <name type="scientific">Rathayibacter festucae DSM 15932</name>
    <dbReference type="NCBI Taxonomy" id="1328866"/>
    <lineage>
        <taxon>Bacteria</taxon>
        <taxon>Bacillati</taxon>
        <taxon>Actinomycetota</taxon>
        <taxon>Actinomycetes</taxon>
        <taxon>Micrococcales</taxon>
        <taxon>Microbacteriaceae</taxon>
        <taxon>Rathayibacter</taxon>
    </lineage>
</organism>
<feature type="transmembrane region" description="Helical" evidence="1">
    <location>
        <begin position="63"/>
        <end position="80"/>
    </location>
</feature>
<keyword evidence="1" id="KW-0472">Membrane</keyword>
<dbReference type="EMBL" id="CP028137">
    <property type="protein sequence ID" value="AZZ52789.1"/>
    <property type="molecule type" value="Genomic_DNA"/>
</dbReference>
<accession>A0A3T0T2J6</accession>
<dbReference type="AlphaFoldDB" id="A0A3T0T2J6"/>
<keyword evidence="1" id="KW-1133">Transmembrane helix</keyword>
<sequence>MTLTQGSGWLWLALAIVTAGLAEQKGRSRWRWFVLGLLLGPIATALVVLWARPEAGVATDVRWNFAIGAGVASVALALVAVTSALWLLLVPAAVAALVAGLLAWLSRRVPYERLPR</sequence>
<protein>
    <submittedName>
        <fullName evidence="2">Uncharacterized protein</fullName>
    </submittedName>
</protein>
<feature type="transmembrane region" description="Helical" evidence="1">
    <location>
        <begin position="32"/>
        <end position="51"/>
    </location>
</feature>
<proteinExistence type="predicted"/>
<reference evidence="2 3" key="1">
    <citation type="submission" date="2018-03" db="EMBL/GenBank/DDBJ databases">
        <title>Bacteriophage NCPPB3778 and a type I-E CRISPR drive the evolution of the US Biological Select Agent, Rathayibacter toxicus.</title>
        <authorList>
            <person name="Davis E.W.II."/>
            <person name="Tabima J.F."/>
            <person name="Weisberg A.J."/>
            <person name="Dantas Lopes L."/>
            <person name="Wiseman M.S."/>
            <person name="Wiseman M.S."/>
            <person name="Pupko T."/>
            <person name="Belcher M.S."/>
            <person name="Sechler A.J."/>
            <person name="Tancos M.A."/>
            <person name="Schroeder B.K."/>
            <person name="Murray T.D."/>
            <person name="Luster D.G."/>
            <person name="Schneider W.L."/>
            <person name="Rogers E."/>
            <person name="Andreote F.D."/>
            <person name="Grunwald N.J."/>
            <person name="Putnam M.L."/>
            <person name="Chang J.H."/>
        </authorList>
    </citation>
    <scope>NUCLEOTIDE SEQUENCE [LARGE SCALE GENOMIC DNA]</scope>
    <source>
        <strain evidence="2 3">DSM 15932</strain>
    </source>
</reference>